<name>A0A1H8QMR9_9FLAO</name>
<dbReference type="OrthoDB" id="1342391at2"/>
<accession>A0A1H8QMR9</accession>
<sequence length="195" mass="23539">MKLLKKIWILLPFFIFSCARSPYIKNYEPINVFLETQKLDKNRKYILQSDKESNKQALRLFNRGEGAEHIIDPTDPIDYTNGLFVAKHWNKIYAQYAQDTLKRYWKNKDFPQYNFVLEKGTGLILKQDFLIKYMNSRIEEVVIISEPMYYMNKKYIMFYFDIVSFFGSTRPQVVIMKKEKKKWIVVRVMGDYIYN</sequence>
<proteinExistence type="predicted"/>
<evidence type="ECO:0000313" key="2">
    <source>
        <dbReference type="Proteomes" id="UP000198657"/>
    </source>
</evidence>
<evidence type="ECO:0008006" key="3">
    <source>
        <dbReference type="Google" id="ProtNLM"/>
    </source>
</evidence>
<keyword evidence="2" id="KW-1185">Reference proteome</keyword>
<dbReference type="RefSeq" id="WP_091173170.1">
    <property type="nucleotide sequence ID" value="NZ_CBCSFM010000007.1"/>
</dbReference>
<dbReference type="STRING" id="604089.SAMN04487942_3059"/>
<dbReference type="PROSITE" id="PS51257">
    <property type="entry name" value="PROKAR_LIPOPROTEIN"/>
    <property type="match status" value="1"/>
</dbReference>
<gene>
    <name evidence="1" type="ORF">SAMN04487942_3059</name>
</gene>
<organism evidence="1 2">
    <name type="scientific">Flavobacterium sinopsychrotolerans</name>
    <dbReference type="NCBI Taxonomy" id="604089"/>
    <lineage>
        <taxon>Bacteria</taxon>
        <taxon>Pseudomonadati</taxon>
        <taxon>Bacteroidota</taxon>
        <taxon>Flavobacteriia</taxon>
        <taxon>Flavobacteriales</taxon>
        <taxon>Flavobacteriaceae</taxon>
        <taxon>Flavobacterium</taxon>
    </lineage>
</organism>
<dbReference type="AlphaFoldDB" id="A0A1H8QMR9"/>
<dbReference type="EMBL" id="FODN01000008">
    <property type="protein sequence ID" value="SEO55492.1"/>
    <property type="molecule type" value="Genomic_DNA"/>
</dbReference>
<dbReference type="Proteomes" id="UP000198657">
    <property type="component" value="Unassembled WGS sequence"/>
</dbReference>
<protein>
    <recommendedName>
        <fullName evidence="3">Lipoprotein</fullName>
    </recommendedName>
</protein>
<reference evidence="2" key="1">
    <citation type="submission" date="2016-10" db="EMBL/GenBank/DDBJ databases">
        <authorList>
            <person name="Varghese N."/>
            <person name="Submissions S."/>
        </authorList>
    </citation>
    <scope>NUCLEOTIDE SEQUENCE [LARGE SCALE GENOMIC DNA]</scope>
    <source>
        <strain evidence="2">CGMCC 1.8704</strain>
    </source>
</reference>
<evidence type="ECO:0000313" key="1">
    <source>
        <dbReference type="EMBL" id="SEO55492.1"/>
    </source>
</evidence>